<protein>
    <submittedName>
        <fullName evidence="1">Acyl-CoA dehydrogenase</fullName>
    </submittedName>
</protein>
<feature type="non-terminal residue" evidence="1">
    <location>
        <position position="267"/>
    </location>
</feature>
<name>A0A2W5UME3_9BACT</name>
<gene>
    <name evidence="1" type="ORF">DI536_20790</name>
</gene>
<dbReference type="GO" id="GO:0016627">
    <property type="term" value="F:oxidoreductase activity, acting on the CH-CH group of donors"/>
    <property type="evidence" value="ECO:0007669"/>
    <property type="project" value="InterPro"/>
</dbReference>
<dbReference type="AlphaFoldDB" id="A0A2W5UME3"/>
<evidence type="ECO:0000313" key="1">
    <source>
        <dbReference type="EMBL" id="PZR10258.1"/>
    </source>
</evidence>
<dbReference type="SUPFAM" id="SSF56645">
    <property type="entry name" value="Acyl-CoA dehydrogenase NM domain-like"/>
    <property type="match status" value="1"/>
</dbReference>
<comment type="caution">
    <text evidence="1">The sequence shown here is derived from an EMBL/GenBank/DDBJ whole genome shotgun (WGS) entry which is preliminary data.</text>
</comment>
<dbReference type="InterPro" id="IPR046373">
    <property type="entry name" value="Acyl-CoA_Oxase/DH_mid-dom_sf"/>
</dbReference>
<dbReference type="EMBL" id="QFQP01000018">
    <property type="protein sequence ID" value="PZR10258.1"/>
    <property type="molecule type" value="Genomic_DNA"/>
</dbReference>
<sequence length="267" mass="28513">MFKQLLTEVSAVDGDSIQRAILGGAVTDRLGLAFIAGYSAAITVLDPTITELGALCATEAGGGHPRAILTRLNDGVLNGTKGFVSGGRLAKQLLVVAKVGDVDGRPALKVARIRADAPGVEHADGLELDFIPEVPHGSVVFTNARVDAVLEGDGYERYLKPFRTIEDLHVFGAVLGCLVHNGRSALARETVESLLAQLAAIVTLARQDARDIGTHIALAGVIASSRLLVDSLDLKVFDAEFRTRFERDRKLLSIASKVREARRTKAW</sequence>
<dbReference type="Gene3D" id="2.40.110.10">
    <property type="entry name" value="Butyryl-CoA Dehydrogenase, subunit A, domain 2"/>
    <property type="match status" value="1"/>
</dbReference>
<evidence type="ECO:0000313" key="2">
    <source>
        <dbReference type="Proteomes" id="UP000249061"/>
    </source>
</evidence>
<organism evidence="1 2">
    <name type="scientific">Archangium gephyra</name>
    <dbReference type="NCBI Taxonomy" id="48"/>
    <lineage>
        <taxon>Bacteria</taxon>
        <taxon>Pseudomonadati</taxon>
        <taxon>Myxococcota</taxon>
        <taxon>Myxococcia</taxon>
        <taxon>Myxococcales</taxon>
        <taxon>Cystobacterineae</taxon>
        <taxon>Archangiaceae</taxon>
        <taxon>Archangium</taxon>
    </lineage>
</organism>
<accession>A0A2W5UME3</accession>
<proteinExistence type="predicted"/>
<reference evidence="1 2" key="1">
    <citation type="submission" date="2017-08" db="EMBL/GenBank/DDBJ databases">
        <title>Infants hospitalized years apart are colonized by the same room-sourced microbial strains.</title>
        <authorList>
            <person name="Brooks B."/>
            <person name="Olm M.R."/>
            <person name="Firek B.A."/>
            <person name="Baker R."/>
            <person name="Thomas B.C."/>
            <person name="Morowitz M.J."/>
            <person name="Banfield J.F."/>
        </authorList>
    </citation>
    <scope>NUCLEOTIDE SEQUENCE [LARGE SCALE GENOMIC DNA]</scope>
    <source>
        <strain evidence="1">S2_003_000_R2_14</strain>
    </source>
</reference>
<dbReference type="InterPro" id="IPR009100">
    <property type="entry name" value="AcylCoA_DH/oxidase_NM_dom_sf"/>
</dbReference>
<dbReference type="Proteomes" id="UP000249061">
    <property type="component" value="Unassembled WGS sequence"/>
</dbReference>